<name>A0ABU6YNL3_9FABA</name>
<dbReference type="PANTHER" id="PTHR11017">
    <property type="entry name" value="LEUCINE-RICH REPEAT-CONTAINING PROTEIN"/>
    <property type="match status" value="1"/>
</dbReference>
<evidence type="ECO:0000313" key="3">
    <source>
        <dbReference type="EMBL" id="MED6210673.1"/>
    </source>
</evidence>
<dbReference type="SUPFAM" id="SSF52540">
    <property type="entry name" value="P-loop containing nucleoside triphosphate hydrolases"/>
    <property type="match status" value="1"/>
</dbReference>
<protein>
    <recommendedName>
        <fullName evidence="2">Disease resistance protein Roq1-like winged-helix domain-containing protein</fullName>
    </recommendedName>
</protein>
<reference evidence="3 4" key="1">
    <citation type="journal article" date="2023" name="Plants (Basel)">
        <title>Bridging the Gap: Combining Genomics and Transcriptomics Approaches to Understand Stylosanthes scabra, an Orphan Legume from the Brazilian Caatinga.</title>
        <authorList>
            <person name="Ferreira-Neto J.R.C."/>
            <person name="da Silva M.D."/>
            <person name="Binneck E."/>
            <person name="de Melo N.F."/>
            <person name="da Silva R.H."/>
            <person name="de Melo A.L.T.M."/>
            <person name="Pandolfi V."/>
            <person name="Bustamante F.O."/>
            <person name="Brasileiro-Vidal A.C."/>
            <person name="Benko-Iseppon A.M."/>
        </authorList>
    </citation>
    <scope>NUCLEOTIDE SEQUENCE [LARGE SCALE GENOMIC DNA]</scope>
    <source>
        <tissue evidence="3">Leaves</tissue>
    </source>
</reference>
<dbReference type="InterPro" id="IPR032675">
    <property type="entry name" value="LRR_dom_sf"/>
</dbReference>
<dbReference type="InterPro" id="IPR042197">
    <property type="entry name" value="Apaf_helical"/>
</dbReference>
<dbReference type="PANTHER" id="PTHR11017:SF559">
    <property type="entry name" value="DISEASE RESISTANCE PROTEIN CHL1"/>
    <property type="match status" value="1"/>
</dbReference>
<dbReference type="Pfam" id="PF23282">
    <property type="entry name" value="WHD_ROQ1"/>
    <property type="match status" value="1"/>
</dbReference>
<dbReference type="SUPFAM" id="SSF52058">
    <property type="entry name" value="L domain-like"/>
    <property type="match status" value="1"/>
</dbReference>
<dbReference type="EMBL" id="JASCZI010242332">
    <property type="protein sequence ID" value="MED6210673.1"/>
    <property type="molecule type" value="Genomic_DNA"/>
</dbReference>
<gene>
    <name evidence="3" type="ORF">PIB30_066402</name>
</gene>
<accession>A0ABU6YNL3</accession>
<proteinExistence type="predicted"/>
<comment type="caution">
    <text evidence="3">The sequence shown here is derived from an EMBL/GenBank/DDBJ whole genome shotgun (WGS) entry which is preliminary data.</text>
</comment>
<feature type="domain" description="Disease resistance protein Roq1-like winged-helix" evidence="2">
    <location>
        <begin position="103"/>
        <end position="175"/>
    </location>
</feature>
<evidence type="ECO:0000259" key="2">
    <source>
        <dbReference type="Pfam" id="PF23282"/>
    </source>
</evidence>
<dbReference type="InterPro" id="IPR027417">
    <property type="entry name" value="P-loop_NTPase"/>
</dbReference>
<organism evidence="3 4">
    <name type="scientific">Stylosanthes scabra</name>
    <dbReference type="NCBI Taxonomy" id="79078"/>
    <lineage>
        <taxon>Eukaryota</taxon>
        <taxon>Viridiplantae</taxon>
        <taxon>Streptophyta</taxon>
        <taxon>Embryophyta</taxon>
        <taxon>Tracheophyta</taxon>
        <taxon>Spermatophyta</taxon>
        <taxon>Magnoliopsida</taxon>
        <taxon>eudicotyledons</taxon>
        <taxon>Gunneridae</taxon>
        <taxon>Pentapetalae</taxon>
        <taxon>rosids</taxon>
        <taxon>fabids</taxon>
        <taxon>Fabales</taxon>
        <taxon>Fabaceae</taxon>
        <taxon>Papilionoideae</taxon>
        <taxon>50 kb inversion clade</taxon>
        <taxon>dalbergioids sensu lato</taxon>
        <taxon>Dalbergieae</taxon>
        <taxon>Pterocarpus clade</taxon>
        <taxon>Stylosanthes</taxon>
    </lineage>
</organism>
<evidence type="ECO:0000313" key="4">
    <source>
        <dbReference type="Proteomes" id="UP001341840"/>
    </source>
</evidence>
<dbReference type="Proteomes" id="UP001341840">
    <property type="component" value="Unassembled WGS sequence"/>
</dbReference>
<dbReference type="Gene3D" id="1.10.8.430">
    <property type="entry name" value="Helical domain of apoptotic protease-activating factors"/>
    <property type="match status" value="1"/>
</dbReference>
<sequence length="381" mass="43948">MQLLKIHDAHEIYNVEGLAENEAFDLFRLKAFKQRKPEEEYLDLSNQVVKYCAGLPLALEVLGSHLYGRSIKDWHSAFGKLNSFPHVDIFETLKISYDGLDSMDKDIFLDIAYFFKGSLKEYVINILERRGYHVEIGITTLIDRSLLTINNKDSGEILEMHDLLEEMGKHIVIQESPDDPSKRSRLRCYEDIDLVLTQNKGTEATHSIILPNFFYEKQCAVRWRDLTFSNISQLKVLILNGFNVPIVSYIPCSLRVLHWTNCPMETLPFIDQYYELVEIDLGNSSNIVQFLEKLKFLWLGNCSRLKQFPDLSEAPKLEVLCFQGCDELNDFPSYLTRHKSLVKLILKNCSSLETLGCKLEMSSLKELDLGGCKSLRKLPEF</sequence>
<keyword evidence="4" id="KW-1185">Reference proteome</keyword>
<dbReference type="InterPro" id="IPR058192">
    <property type="entry name" value="WHD_ROQ1-like"/>
</dbReference>
<dbReference type="Gene3D" id="3.80.10.10">
    <property type="entry name" value="Ribonuclease Inhibitor"/>
    <property type="match status" value="1"/>
</dbReference>
<dbReference type="PRINTS" id="PR00364">
    <property type="entry name" value="DISEASERSIST"/>
</dbReference>
<evidence type="ECO:0000256" key="1">
    <source>
        <dbReference type="ARBA" id="ARBA00022737"/>
    </source>
</evidence>
<keyword evidence="1" id="KW-0677">Repeat</keyword>
<dbReference type="InterPro" id="IPR044974">
    <property type="entry name" value="Disease_R_plants"/>
</dbReference>